<evidence type="ECO:0000256" key="7">
    <source>
        <dbReference type="ARBA" id="ARBA00022490"/>
    </source>
</evidence>
<sequence length="250" mass="28924">MKYYTITLFPNIIDSYTNESILGRAQEKKLIKVKSFQLRDFTKDKHKRTDGKVYGGGPGMLLWVEPVVNTFEKILKEIEKDKKQKKELVKKNILVVNFVPSAKIFTNKLAKEYSKKYNYVIFICGRYEGVDARVNLVIKDILAEKKKTWKEKGISLNSKIENISVGEFVLTGGEIPAMIMIDAISRQIKGVLHDNESLEENRVASSEIYARPEIFEKKIGEKIKKYKVPEVLLSGHHKNIENWRKENRKS</sequence>
<dbReference type="AlphaFoldDB" id="A0A644T5M4"/>
<dbReference type="EC" id="2.1.1.228" evidence="5"/>
<dbReference type="GO" id="GO:0002939">
    <property type="term" value="P:tRNA N1-guanine methylation"/>
    <property type="evidence" value="ECO:0007669"/>
    <property type="project" value="TreeGrafter"/>
</dbReference>
<dbReference type="EMBL" id="VSSQ01000017">
    <property type="protein sequence ID" value="MPL62235.1"/>
    <property type="molecule type" value="Genomic_DNA"/>
</dbReference>
<comment type="subcellular location">
    <subcellularLocation>
        <location evidence="2">Cytoplasm</location>
    </subcellularLocation>
</comment>
<evidence type="ECO:0000256" key="14">
    <source>
        <dbReference type="ARBA" id="ARBA00047783"/>
    </source>
</evidence>
<dbReference type="PIRSF" id="PIRSF000386">
    <property type="entry name" value="tRNA_mtase"/>
    <property type="match status" value="1"/>
</dbReference>
<evidence type="ECO:0000256" key="3">
    <source>
        <dbReference type="ARBA" id="ARBA00007630"/>
    </source>
</evidence>
<dbReference type="InterPro" id="IPR029028">
    <property type="entry name" value="Alpha/beta_knot_MTases"/>
</dbReference>
<reference evidence="16" key="1">
    <citation type="submission" date="2019-08" db="EMBL/GenBank/DDBJ databases">
        <authorList>
            <person name="Kucharzyk K."/>
            <person name="Murdoch R.W."/>
            <person name="Higgins S."/>
            <person name="Loffler F."/>
        </authorList>
    </citation>
    <scope>NUCLEOTIDE SEQUENCE</scope>
</reference>
<comment type="caution">
    <text evidence="16">The sequence shown here is derived from an EMBL/GenBank/DDBJ whole genome shotgun (WGS) entry which is preliminary data.</text>
</comment>
<dbReference type="InterPro" id="IPR002649">
    <property type="entry name" value="tRNA_m1G_MeTrfase_TrmD"/>
</dbReference>
<protein>
    <recommendedName>
        <fullName evidence="6">tRNA (guanine-N(1)-)-methyltransferase</fullName>
        <ecNumber evidence="5">2.1.1.228</ecNumber>
    </recommendedName>
    <alternativeName>
        <fullName evidence="12">M1G-methyltransferase</fullName>
    </alternativeName>
    <alternativeName>
        <fullName evidence="13">tRNA [GM37] methyltransferase</fullName>
    </alternativeName>
</protein>
<evidence type="ECO:0000256" key="5">
    <source>
        <dbReference type="ARBA" id="ARBA00012807"/>
    </source>
</evidence>
<comment type="catalytic activity">
    <reaction evidence="14">
        <text>guanosine(37) in tRNA + S-adenosyl-L-methionine = N(1)-methylguanosine(37) in tRNA + S-adenosyl-L-homocysteine + H(+)</text>
        <dbReference type="Rhea" id="RHEA:36899"/>
        <dbReference type="Rhea" id="RHEA-COMP:10145"/>
        <dbReference type="Rhea" id="RHEA-COMP:10147"/>
        <dbReference type="ChEBI" id="CHEBI:15378"/>
        <dbReference type="ChEBI" id="CHEBI:57856"/>
        <dbReference type="ChEBI" id="CHEBI:59789"/>
        <dbReference type="ChEBI" id="CHEBI:73542"/>
        <dbReference type="ChEBI" id="CHEBI:74269"/>
        <dbReference type="EC" id="2.1.1.228"/>
    </reaction>
</comment>
<evidence type="ECO:0000256" key="12">
    <source>
        <dbReference type="ARBA" id="ARBA00029736"/>
    </source>
</evidence>
<evidence type="ECO:0000256" key="4">
    <source>
        <dbReference type="ARBA" id="ARBA00011738"/>
    </source>
</evidence>
<dbReference type="Gene3D" id="3.40.1280.10">
    <property type="match status" value="1"/>
</dbReference>
<evidence type="ECO:0000256" key="11">
    <source>
        <dbReference type="ARBA" id="ARBA00022694"/>
    </source>
</evidence>
<evidence type="ECO:0000259" key="15">
    <source>
        <dbReference type="Pfam" id="PF01746"/>
    </source>
</evidence>
<evidence type="ECO:0000256" key="9">
    <source>
        <dbReference type="ARBA" id="ARBA00022679"/>
    </source>
</evidence>
<name>A0A644T5M4_9ZZZZ</name>
<gene>
    <name evidence="16" type="primary">trmD_3</name>
    <name evidence="16" type="ORF">SDC9_07844</name>
</gene>
<evidence type="ECO:0000256" key="2">
    <source>
        <dbReference type="ARBA" id="ARBA00004496"/>
    </source>
</evidence>
<dbReference type="GO" id="GO:0005829">
    <property type="term" value="C:cytosol"/>
    <property type="evidence" value="ECO:0007669"/>
    <property type="project" value="TreeGrafter"/>
</dbReference>
<dbReference type="GO" id="GO:0052906">
    <property type="term" value="F:tRNA (guanine(37)-N1)-methyltransferase activity"/>
    <property type="evidence" value="ECO:0007669"/>
    <property type="project" value="UniProtKB-EC"/>
</dbReference>
<comment type="subunit">
    <text evidence="4">Homodimer.</text>
</comment>
<keyword evidence="10" id="KW-0949">S-adenosyl-L-methionine</keyword>
<dbReference type="PANTHER" id="PTHR46417:SF1">
    <property type="entry name" value="TRNA (GUANINE-N(1)-)-METHYLTRANSFERASE"/>
    <property type="match status" value="1"/>
</dbReference>
<keyword evidence="7" id="KW-0963">Cytoplasm</keyword>
<comment type="similarity">
    <text evidence="3">Belongs to the RNA methyltransferase TrmD family.</text>
</comment>
<dbReference type="InterPro" id="IPR029026">
    <property type="entry name" value="tRNA_m1G_MTases_N"/>
</dbReference>
<keyword evidence="8 16" id="KW-0489">Methyltransferase</keyword>
<evidence type="ECO:0000256" key="8">
    <source>
        <dbReference type="ARBA" id="ARBA00022603"/>
    </source>
</evidence>
<dbReference type="Gene3D" id="1.10.1270.20">
    <property type="entry name" value="tRNA(m1g37)methyltransferase, domain 2"/>
    <property type="match status" value="1"/>
</dbReference>
<dbReference type="InterPro" id="IPR016009">
    <property type="entry name" value="tRNA_MeTrfase_TRMD/TRM10"/>
</dbReference>
<dbReference type="PANTHER" id="PTHR46417">
    <property type="entry name" value="TRNA (GUANINE-N(1)-)-METHYLTRANSFERASE"/>
    <property type="match status" value="1"/>
</dbReference>
<dbReference type="SUPFAM" id="SSF75217">
    <property type="entry name" value="alpha/beta knot"/>
    <property type="match status" value="1"/>
</dbReference>
<organism evidence="16">
    <name type="scientific">bioreactor metagenome</name>
    <dbReference type="NCBI Taxonomy" id="1076179"/>
    <lineage>
        <taxon>unclassified sequences</taxon>
        <taxon>metagenomes</taxon>
        <taxon>ecological metagenomes</taxon>
    </lineage>
</organism>
<comment type="function">
    <text evidence="1">Specifically methylates guanosine-37 in various tRNAs.</text>
</comment>
<feature type="domain" description="tRNA methyltransferase TRMD/TRM10-type" evidence="15">
    <location>
        <begin position="1"/>
        <end position="249"/>
    </location>
</feature>
<evidence type="ECO:0000256" key="10">
    <source>
        <dbReference type="ARBA" id="ARBA00022691"/>
    </source>
</evidence>
<dbReference type="Pfam" id="PF01746">
    <property type="entry name" value="tRNA_m1G_MT"/>
    <property type="match status" value="1"/>
</dbReference>
<dbReference type="InterPro" id="IPR023148">
    <property type="entry name" value="tRNA_m1G_MeTrfase_C_sf"/>
</dbReference>
<evidence type="ECO:0000256" key="6">
    <source>
        <dbReference type="ARBA" id="ARBA00014679"/>
    </source>
</evidence>
<keyword evidence="9 16" id="KW-0808">Transferase</keyword>
<keyword evidence="11" id="KW-0819">tRNA processing</keyword>
<evidence type="ECO:0000256" key="1">
    <source>
        <dbReference type="ARBA" id="ARBA00002634"/>
    </source>
</evidence>
<evidence type="ECO:0000256" key="13">
    <source>
        <dbReference type="ARBA" id="ARBA00033392"/>
    </source>
</evidence>
<accession>A0A644T5M4</accession>
<proteinExistence type="inferred from homology"/>
<evidence type="ECO:0000313" key="16">
    <source>
        <dbReference type="EMBL" id="MPL62235.1"/>
    </source>
</evidence>